<dbReference type="EMBL" id="QGKV02000649">
    <property type="protein sequence ID" value="KAF3577866.1"/>
    <property type="molecule type" value="Genomic_DNA"/>
</dbReference>
<evidence type="ECO:0000256" key="1">
    <source>
        <dbReference type="SAM" id="MobiDB-lite"/>
    </source>
</evidence>
<feature type="compositionally biased region" description="Basic and acidic residues" evidence="1">
    <location>
        <begin position="524"/>
        <end position="535"/>
    </location>
</feature>
<keyword evidence="4" id="KW-1185">Reference proteome</keyword>
<evidence type="ECO:0000313" key="3">
    <source>
        <dbReference type="EMBL" id="KAF3577866.1"/>
    </source>
</evidence>
<gene>
    <name evidence="3" type="ORF">DY000_02034117</name>
</gene>
<evidence type="ECO:0000259" key="2">
    <source>
        <dbReference type="Pfam" id="PF03384"/>
    </source>
</evidence>
<feature type="region of interest" description="Disordered" evidence="1">
    <location>
        <begin position="629"/>
        <end position="683"/>
    </location>
</feature>
<evidence type="ECO:0000313" key="4">
    <source>
        <dbReference type="Proteomes" id="UP000266723"/>
    </source>
</evidence>
<feature type="compositionally biased region" description="Acidic residues" evidence="1">
    <location>
        <begin position="122"/>
        <end position="167"/>
    </location>
</feature>
<dbReference type="InterPro" id="IPR005048">
    <property type="entry name" value="DUF287"/>
</dbReference>
<feature type="region of interest" description="Disordered" evidence="1">
    <location>
        <begin position="436"/>
        <end position="615"/>
    </location>
</feature>
<feature type="compositionally biased region" description="Acidic residues" evidence="1">
    <location>
        <begin position="200"/>
        <end position="221"/>
    </location>
</feature>
<feature type="compositionally biased region" description="Basic and acidic residues" evidence="1">
    <location>
        <begin position="222"/>
        <end position="232"/>
    </location>
</feature>
<feature type="compositionally biased region" description="Basic residues" evidence="1">
    <location>
        <begin position="108"/>
        <end position="117"/>
    </location>
</feature>
<comment type="caution">
    <text evidence="3">The sequence shown here is derived from an EMBL/GenBank/DDBJ whole genome shotgun (WGS) entry which is preliminary data.</text>
</comment>
<protein>
    <recommendedName>
        <fullName evidence="2">DUF287 domain-containing protein</fullName>
    </recommendedName>
</protein>
<accession>A0ABQ7DK71</accession>
<organism evidence="3 4">
    <name type="scientific">Brassica cretica</name>
    <name type="common">Mustard</name>
    <dbReference type="NCBI Taxonomy" id="69181"/>
    <lineage>
        <taxon>Eukaryota</taxon>
        <taxon>Viridiplantae</taxon>
        <taxon>Streptophyta</taxon>
        <taxon>Embryophyta</taxon>
        <taxon>Tracheophyta</taxon>
        <taxon>Spermatophyta</taxon>
        <taxon>Magnoliopsida</taxon>
        <taxon>eudicotyledons</taxon>
        <taxon>Gunneridae</taxon>
        <taxon>Pentapetalae</taxon>
        <taxon>rosids</taxon>
        <taxon>malvids</taxon>
        <taxon>Brassicales</taxon>
        <taxon>Brassicaceae</taxon>
        <taxon>Brassiceae</taxon>
        <taxon>Brassica</taxon>
    </lineage>
</organism>
<dbReference type="Proteomes" id="UP000266723">
    <property type="component" value="Unassembled WGS sequence"/>
</dbReference>
<feature type="domain" description="DUF287" evidence="2">
    <location>
        <begin position="270"/>
        <end position="321"/>
    </location>
</feature>
<feature type="compositionally biased region" description="Acidic residues" evidence="1">
    <location>
        <begin position="567"/>
        <end position="607"/>
    </location>
</feature>
<sequence>MTCLSEVNGKVEKMNKRLGKIESCQVVLKKRCKRMKAMEKKLEKIEDCQYYLKKKAKKVETLDGRIDGIEKEMKEMKENEEDNETNEGFDYQGMDYDWGGQRNDSNGRVKKRLRRTIKGSEEETEPEPEAEAEEDKEKEDEEESEEEAQTDDRGSEEEKELEPEAEAEENKEKEVETEARVEVQDEVEMNETNEKIPEKEPDEVQDEVEMNEANEIEEEVETEARVEVETEKTPTPPHGRNKAAAARRQVLTTPEKLFEKAEKMVEEEVIDSVLVPTVDKEPLMARIMAGEPDYENEEGVSNLWSTWLTVKEKSIFWQEFYELDVAAREFPQKKDKRKVHEEASSSNTSLEDVLKGFEERLMTCLSEVNGKVEKMNKRLGKLETCQVVLKKRCKRMKAMEKKLEKIKDCQYYLKKKAKKVETLDERIYGIQKEMKEMKEKEEDNENNEGFDYQGMDYDWGGQRNDSNGVDATTKEPEDADMVENTEVVEENESEKEVQKDDREPDEVQDEVEMNEANEIEEEVETKARVEVETEKTPTPPRGRTKAAAARRQVLTTPEKLFEKDEKMVEEEVEEPEEEAEEMVEEEVEEPEEEAEEMVEDEVEEPEKETEKYTEEEKQEWYMVVYEGSTCETKEADKGAAKPSGTEGKKHSQAVEKKGARSEKREQDGQVWEGERLMGCGVAC</sequence>
<feature type="region of interest" description="Disordered" evidence="1">
    <location>
        <begin position="72"/>
        <end position="248"/>
    </location>
</feature>
<proteinExistence type="predicted"/>
<feature type="compositionally biased region" description="Acidic residues" evidence="1">
    <location>
        <begin position="78"/>
        <end position="87"/>
    </location>
</feature>
<dbReference type="Pfam" id="PF03384">
    <property type="entry name" value="DUF287"/>
    <property type="match status" value="1"/>
</dbReference>
<reference evidence="3 4" key="1">
    <citation type="journal article" date="2020" name="BMC Genomics">
        <title>Intraspecific diversification of the crop wild relative Brassica cretica Lam. using demographic model selection.</title>
        <authorList>
            <person name="Kioukis A."/>
            <person name="Michalopoulou V.A."/>
            <person name="Briers L."/>
            <person name="Pirintsos S."/>
            <person name="Studholme D.J."/>
            <person name="Pavlidis P."/>
            <person name="Sarris P.F."/>
        </authorList>
    </citation>
    <scope>NUCLEOTIDE SEQUENCE [LARGE SCALE GENOMIC DNA]</scope>
    <source>
        <strain evidence="4">cv. PFS-1207/04</strain>
    </source>
</reference>
<feature type="compositionally biased region" description="Acidic residues" evidence="1">
    <location>
        <begin position="503"/>
        <end position="523"/>
    </location>
</feature>
<name>A0ABQ7DK71_BRACR</name>
<feature type="compositionally biased region" description="Basic and acidic residues" evidence="1">
    <location>
        <begin position="646"/>
        <end position="675"/>
    </location>
</feature>
<feature type="compositionally biased region" description="Acidic residues" evidence="1">
    <location>
        <begin position="477"/>
        <end position="493"/>
    </location>
</feature>
<feature type="compositionally biased region" description="Basic and acidic residues" evidence="1">
    <location>
        <begin position="168"/>
        <end position="183"/>
    </location>
</feature>